<gene>
    <name evidence="1" type="ORF">QYS48_00185</name>
</gene>
<accession>A0AA49JB03</accession>
<name>A0AA49JB03_9BACT</name>
<dbReference type="RefSeq" id="WP_308355845.1">
    <property type="nucleotide sequence ID" value="NZ_CP129970.2"/>
</dbReference>
<dbReference type="EMBL" id="CP129970">
    <property type="protein sequence ID" value="WKK85578.2"/>
    <property type="molecule type" value="Genomic_DNA"/>
</dbReference>
<sequence>MSTHEGFQKKINKSLTQMDAKISFLNEGVKGLGEAFKEFEADITEFMAFSAESYADHEKRIKKLEQKL</sequence>
<evidence type="ECO:0000313" key="1">
    <source>
        <dbReference type="EMBL" id="WKK85578.2"/>
    </source>
</evidence>
<evidence type="ECO:0000313" key="2">
    <source>
        <dbReference type="Proteomes" id="UP001244443"/>
    </source>
</evidence>
<keyword evidence="2" id="KW-1185">Reference proteome</keyword>
<dbReference type="Proteomes" id="UP001244443">
    <property type="component" value="Chromosome"/>
</dbReference>
<organism evidence="1 2">
    <name type="scientific">Marivirga arenosa</name>
    <dbReference type="NCBI Taxonomy" id="3059076"/>
    <lineage>
        <taxon>Bacteria</taxon>
        <taxon>Pseudomonadati</taxon>
        <taxon>Bacteroidota</taxon>
        <taxon>Cytophagia</taxon>
        <taxon>Cytophagales</taxon>
        <taxon>Marivirgaceae</taxon>
        <taxon>Marivirga</taxon>
    </lineage>
</organism>
<proteinExistence type="predicted"/>
<protein>
    <submittedName>
        <fullName evidence="1">Uncharacterized protein</fullName>
    </submittedName>
</protein>
<reference evidence="1" key="1">
    <citation type="submission" date="2023-08" db="EMBL/GenBank/DDBJ databases">
        <title>Comparative genomics and taxonomic characterization of three novel marine species of genus Marivirga.</title>
        <authorList>
            <person name="Muhammad N."/>
            <person name="Kim S.-G."/>
        </authorList>
    </citation>
    <scope>NUCLEOTIDE SEQUENCE [LARGE SCALE GENOMIC DNA]</scope>
    <source>
        <strain evidence="1">ABR2-2</strain>
    </source>
</reference>
<dbReference type="AlphaFoldDB" id="A0AA49JB03"/>